<dbReference type="EMBL" id="PDOF01000001">
    <property type="protein sequence ID" value="PYZ98565.1"/>
    <property type="molecule type" value="Genomic_DNA"/>
</dbReference>
<protein>
    <recommendedName>
        <fullName evidence="7">DUF115 domain-containing protein</fullName>
    </recommendedName>
</protein>
<sequence>MSSQVITGTGYFQEKTKLLAQTIPRGAIAFISHRDLDRTAAESLVQSGVKAVVNLECSMTGRFYHEGVFILLHHQIALFDVTVPFKCPDVGPFFVSIAGQHLYIKKGQSWEETACLLPWDLQRAEEKAAASKEKEPDVFKTFMKNSLIHAAAGLDLFIESISTLQPIDGVSGKQVFVVARGAGYREDAACWKQELRLPSSFVMAVDGASEGLLLEGIIPDVIIGDMDSLPEQAQSLNCIFVSHAYMNGKSPGHERLEKIGIRSEKRMFPGMSEDLAMMLAGVSGASKIYSIGCRSGYLEMMEKDREGMGSTLLTRAFLGHKISDLKLSGDLAVSAKLRQQRRAALMHHDPLNDSSAEQRRQEQ</sequence>
<dbReference type="AlphaFoldDB" id="A0A2W0HLX5"/>
<evidence type="ECO:0000256" key="2">
    <source>
        <dbReference type="ARBA" id="ARBA00022741"/>
    </source>
</evidence>
<comment type="caution">
    <text evidence="5">The sequence shown here is derived from an EMBL/GenBank/DDBJ whole genome shotgun (WGS) entry which is preliminary data.</text>
</comment>
<keyword evidence="1" id="KW-0808">Transferase</keyword>
<dbReference type="OrthoDB" id="9804377at2"/>
<evidence type="ECO:0000256" key="3">
    <source>
        <dbReference type="ARBA" id="ARBA00022777"/>
    </source>
</evidence>
<dbReference type="NCBIfam" id="NF040608">
    <property type="entry name" value="division_SteA"/>
    <property type="match status" value="1"/>
</dbReference>
<evidence type="ECO:0000256" key="1">
    <source>
        <dbReference type="ARBA" id="ARBA00022679"/>
    </source>
</evidence>
<dbReference type="SUPFAM" id="SSF63999">
    <property type="entry name" value="Thiamin pyrophosphokinase, catalytic domain"/>
    <property type="match status" value="1"/>
</dbReference>
<dbReference type="GO" id="GO:0005524">
    <property type="term" value="F:ATP binding"/>
    <property type="evidence" value="ECO:0007669"/>
    <property type="project" value="UniProtKB-KW"/>
</dbReference>
<accession>A0A2W0HLX5</accession>
<keyword evidence="4" id="KW-0067">ATP-binding</keyword>
<organism evidence="5 6">
    <name type="scientific">Alteribacter lacisalsi</name>
    <dbReference type="NCBI Taxonomy" id="2045244"/>
    <lineage>
        <taxon>Bacteria</taxon>
        <taxon>Bacillati</taxon>
        <taxon>Bacillota</taxon>
        <taxon>Bacilli</taxon>
        <taxon>Bacillales</taxon>
        <taxon>Bacillaceae</taxon>
        <taxon>Alteribacter</taxon>
    </lineage>
</organism>
<dbReference type="GO" id="GO:0016301">
    <property type="term" value="F:kinase activity"/>
    <property type="evidence" value="ECO:0007669"/>
    <property type="project" value="UniProtKB-KW"/>
</dbReference>
<keyword evidence="6" id="KW-1185">Reference proteome</keyword>
<dbReference type="GO" id="GO:0009229">
    <property type="term" value="P:thiamine diphosphate biosynthetic process"/>
    <property type="evidence" value="ECO:0007669"/>
    <property type="project" value="InterPro"/>
</dbReference>
<proteinExistence type="predicted"/>
<dbReference type="GO" id="GO:0004788">
    <property type="term" value="F:thiamine diphosphokinase activity"/>
    <property type="evidence" value="ECO:0007669"/>
    <property type="project" value="InterPro"/>
</dbReference>
<evidence type="ECO:0000313" key="6">
    <source>
        <dbReference type="Proteomes" id="UP000248066"/>
    </source>
</evidence>
<dbReference type="InterPro" id="IPR036759">
    <property type="entry name" value="TPK_catalytic_sf"/>
</dbReference>
<keyword evidence="3" id="KW-0418">Kinase</keyword>
<reference evidence="5 6" key="1">
    <citation type="submission" date="2017-10" db="EMBL/GenBank/DDBJ databases">
        <title>Bacillus sp. nov., a halophilic bacterium isolated from a Yangshapao Lake.</title>
        <authorList>
            <person name="Wang H."/>
        </authorList>
    </citation>
    <scope>NUCLEOTIDE SEQUENCE [LARGE SCALE GENOMIC DNA]</scope>
    <source>
        <strain evidence="5 6">YSP-3</strain>
    </source>
</reference>
<dbReference type="Gene3D" id="3.40.50.10240">
    <property type="entry name" value="Thiamin pyrophosphokinase, catalytic domain"/>
    <property type="match status" value="1"/>
</dbReference>
<evidence type="ECO:0000313" key="5">
    <source>
        <dbReference type="EMBL" id="PYZ98565.1"/>
    </source>
</evidence>
<dbReference type="RefSeq" id="WP_110518561.1">
    <property type="nucleotide sequence ID" value="NZ_PDOF01000001.1"/>
</dbReference>
<keyword evidence="2" id="KW-0547">Nucleotide-binding</keyword>
<evidence type="ECO:0008006" key="7">
    <source>
        <dbReference type="Google" id="ProtNLM"/>
    </source>
</evidence>
<dbReference type="InterPro" id="IPR047795">
    <property type="entry name" value="Put_SteA-like"/>
</dbReference>
<dbReference type="Proteomes" id="UP000248066">
    <property type="component" value="Unassembled WGS sequence"/>
</dbReference>
<gene>
    <name evidence="5" type="ORF">CR205_08265</name>
</gene>
<name>A0A2W0HLX5_9BACI</name>
<evidence type="ECO:0000256" key="4">
    <source>
        <dbReference type="ARBA" id="ARBA00022840"/>
    </source>
</evidence>